<accession>A0A8S5THC6</accession>
<keyword evidence="1" id="KW-0472">Membrane</keyword>
<feature type="transmembrane region" description="Helical" evidence="1">
    <location>
        <begin position="29"/>
        <end position="48"/>
    </location>
</feature>
<sequence length="55" mass="6143">MDYKYTIKAIKVLYDKTPIKQVKNHVLKFGLKEGVITGVILGALVVAIKNKKEGK</sequence>
<organism evidence="2">
    <name type="scientific">Siphoviridae sp. ctuBK6</name>
    <dbReference type="NCBI Taxonomy" id="2827963"/>
    <lineage>
        <taxon>Viruses</taxon>
        <taxon>Duplodnaviria</taxon>
        <taxon>Heunggongvirae</taxon>
        <taxon>Uroviricota</taxon>
        <taxon>Caudoviricetes</taxon>
    </lineage>
</organism>
<keyword evidence="1" id="KW-1133">Transmembrane helix</keyword>
<proteinExistence type="predicted"/>
<evidence type="ECO:0000256" key="1">
    <source>
        <dbReference type="SAM" id="Phobius"/>
    </source>
</evidence>
<reference evidence="2" key="1">
    <citation type="journal article" date="2021" name="Proc. Natl. Acad. Sci. U.S.A.">
        <title>A Catalog of Tens of Thousands of Viruses from Human Metagenomes Reveals Hidden Associations with Chronic Diseases.</title>
        <authorList>
            <person name="Tisza M.J."/>
            <person name="Buck C.B."/>
        </authorList>
    </citation>
    <scope>NUCLEOTIDE SEQUENCE</scope>
    <source>
        <strain evidence="2">CtuBK6</strain>
    </source>
</reference>
<dbReference type="EMBL" id="BK032826">
    <property type="protein sequence ID" value="DAF62678.1"/>
    <property type="molecule type" value="Genomic_DNA"/>
</dbReference>
<protein>
    <submittedName>
        <fullName evidence="2">Uncharacterized protein</fullName>
    </submittedName>
</protein>
<keyword evidence="1" id="KW-0812">Transmembrane</keyword>
<evidence type="ECO:0000313" key="2">
    <source>
        <dbReference type="EMBL" id="DAF62678.1"/>
    </source>
</evidence>
<name>A0A8S5THC6_9CAUD</name>